<evidence type="ECO:0000256" key="2">
    <source>
        <dbReference type="ARBA" id="ARBA00022857"/>
    </source>
</evidence>
<accession>A0ABN6L5R6</accession>
<feature type="domain" description="Nitroreductase" evidence="4">
    <location>
        <begin position="7"/>
        <end position="173"/>
    </location>
</feature>
<evidence type="ECO:0000259" key="4">
    <source>
        <dbReference type="Pfam" id="PF00881"/>
    </source>
</evidence>
<evidence type="ECO:0000256" key="1">
    <source>
        <dbReference type="ARBA" id="ARBA00007118"/>
    </source>
</evidence>
<organism evidence="5 6">
    <name type="scientific">Persicobacter psychrovividus</name>
    <dbReference type="NCBI Taxonomy" id="387638"/>
    <lineage>
        <taxon>Bacteria</taxon>
        <taxon>Pseudomonadati</taxon>
        <taxon>Bacteroidota</taxon>
        <taxon>Cytophagia</taxon>
        <taxon>Cytophagales</taxon>
        <taxon>Persicobacteraceae</taxon>
        <taxon>Persicobacter</taxon>
    </lineage>
</organism>
<dbReference type="Gene3D" id="3.40.109.10">
    <property type="entry name" value="NADH Oxidase"/>
    <property type="match status" value="1"/>
</dbReference>
<dbReference type="CDD" id="cd02149">
    <property type="entry name" value="NfsB-like"/>
    <property type="match status" value="1"/>
</dbReference>
<evidence type="ECO:0000256" key="3">
    <source>
        <dbReference type="ARBA" id="ARBA00023002"/>
    </source>
</evidence>
<dbReference type="SUPFAM" id="SSF55469">
    <property type="entry name" value="FMN-dependent nitroreductase-like"/>
    <property type="match status" value="1"/>
</dbReference>
<gene>
    <name evidence="5" type="primary">nfsB_1</name>
    <name evidence="5" type="ORF">PEPS_07700</name>
</gene>
<proteinExistence type="inferred from homology"/>
<evidence type="ECO:0000313" key="6">
    <source>
        <dbReference type="Proteomes" id="UP001354989"/>
    </source>
</evidence>
<dbReference type="PANTHER" id="PTHR43673">
    <property type="entry name" value="NAD(P)H NITROREDUCTASE YDGI-RELATED"/>
    <property type="match status" value="1"/>
</dbReference>
<reference evidence="5 6" key="1">
    <citation type="submission" date="2021-12" db="EMBL/GenBank/DDBJ databases">
        <title>Genome sequencing of bacteria with rrn-lacking chromosome and rrn-plasmid.</title>
        <authorList>
            <person name="Anda M."/>
            <person name="Iwasaki W."/>
        </authorList>
    </citation>
    <scope>NUCLEOTIDE SEQUENCE [LARGE SCALE GENOMIC DNA]</scope>
    <source>
        <strain evidence="5 6">NBRC 101262</strain>
    </source>
</reference>
<dbReference type="InterPro" id="IPR029479">
    <property type="entry name" value="Nitroreductase"/>
</dbReference>
<dbReference type="EMBL" id="AP025292">
    <property type="protein sequence ID" value="BDC98489.1"/>
    <property type="molecule type" value="Genomic_DNA"/>
</dbReference>
<dbReference type="PANTHER" id="PTHR43673:SF10">
    <property type="entry name" value="NADH DEHYDROGENASE_NAD(P)H NITROREDUCTASE XCC3605-RELATED"/>
    <property type="match status" value="1"/>
</dbReference>
<sequence length="200" mass="23031">MNFTENIANRYTTKLYDASKKVDADIIEQLKQVLYLSPSSLNTQPWNFTFIEEGEKKQALAHHSFHNTEKVQKASHIVAFNVIDDLEYFEQKIEETLPEYAVQYYQNNLKGQPAEEIKSWMSKQVYIALGVFLSACASMGIDSTPMEGIEPEKYTEILGLDKHKTILAVAIGYRDEEDLNQLSKKPKQRRAFEEIISTTR</sequence>
<dbReference type="InterPro" id="IPR033878">
    <property type="entry name" value="NfsB-like"/>
</dbReference>
<protein>
    <submittedName>
        <fullName evidence="5">NAD(P)H-dependent oxidoreductase</fullName>
    </submittedName>
</protein>
<evidence type="ECO:0000313" key="5">
    <source>
        <dbReference type="EMBL" id="BDC98489.1"/>
    </source>
</evidence>
<comment type="similarity">
    <text evidence="1">Belongs to the nitroreductase family.</text>
</comment>
<dbReference type="Proteomes" id="UP001354989">
    <property type="component" value="Chromosome"/>
</dbReference>
<keyword evidence="2" id="KW-0521">NADP</keyword>
<dbReference type="InterPro" id="IPR000415">
    <property type="entry name" value="Nitroreductase-like"/>
</dbReference>
<dbReference type="RefSeq" id="WP_338397700.1">
    <property type="nucleotide sequence ID" value="NZ_AP025292.1"/>
</dbReference>
<keyword evidence="6" id="KW-1185">Reference proteome</keyword>
<keyword evidence="3" id="KW-0560">Oxidoreductase</keyword>
<name>A0ABN6L5R6_9BACT</name>
<dbReference type="Pfam" id="PF00881">
    <property type="entry name" value="Nitroreductase"/>
    <property type="match status" value="1"/>
</dbReference>